<evidence type="ECO:0000313" key="8">
    <source>
        <dbReference type="EMBL" id="QDZ21903.1"/>
    </source>
</evidence>
<dbReference type="InterPro" id="IPR003595">
    <property type="entry name" value="Tyr_Pase_cat"/>
</dbReference>
<evidence type="ECO:0000256" key="5">
    <source>
        <dbReference type="SAM" id="MobiDB-lite"/>
    </source>
</evidence>
<keyword evidence="8" id="KW-0131">Cell cycle</keyword>
<organism evidence="8 9">
    <name type="scientific">Chloropicon primus</name>
    <dbReference type="NCBI Taxonomy" id="1764295"/>
    <lineage>
        <taxon>Eukaryota</taxon>
        <taxon>Viridiplantae</taxon>
        <taxon>Chlorophyta</taxon>
        <taxon>Chloropicophyceae</taxon>
        <taxon>Chloropicales</taxon>
        <taxon>Chloropicaceae</taxon>
        <taxon>Chloropicon</taxon>
    </lineage>
</organism>
<keyword evidence="4" id="KW-0904">Protein phosphatase</keyword>
<evidence type="ECO:0000256" key="4">
    <source>
        <dbReference type="ARBA" id="ARBA00022912"/>
    </source>
</evidence>
<keyword evidence="9" id="KW-1185">Reference proteome</keyword>
<dbReference type="CDD" id="cd14499">
    <property type="entry name" value="CDC14_C"/>
    <property type="match status" value="1"/>
</dbReference>
<dbReference type="Pfam" id="PF22785">
    <property type="entry name" value="Tc-R-P"/>
    <property type="match status" value="1"/>
</dbReference>
<name>A0A5B8MN12_9CHLO</name>
<keyword evidence="8" id="KW-0132">Cell division</keyword>
<feature type="domain" description="Tyrosine specific protein phosphatases" evidence="7">
    <location>
        <begin position="272"/>
        <end position="334"/>
    </location>
</feature>
<dbReference type="CDD" id="cd17657">
    <property type="entry name" value="CDC14_N"/>
    <property type="match status" value="1"/>
</dbReference>
<keyword evidence="3" id="KW-0378">Hydrolase</keyword>
<dbReference type="FunFam" id="3.90.190.10:FF:000006">
    <property type="entry name" value="Dual specificity protein phosphatase CDC14B"/>
    <property type="match status" value="1"/>
</dbReference>
<feature type="region of interest" description="Disordered" evidence="5">
    <location>
        <begin position="389"/>
        <end position="452"/>
    </location>
</feature>
<evidence type="ECO:0000259" key="6">
    <source>
        <dbReference type="PROSITE" id="PS50054"/>
    </source>
</evidence>
<dbReference type="STRING" id="1764295.A0A5B8MN12"/>
<dbReference type="InterPro" id="IPR050561">
    <property type="entry name" value="PTP"/>
</dbReference>
<feature type="domain" description="Tyrosine-protein phosphatase" evidence="6">
    <location>
        <begin position="190"/>
        <end position="347"/>
    </location>
</feature>
<evidence type="ECO:0000313" key="9">
    <source>
        <dbReference type="Proteomes" id="UP000316726"/>
    </source>
</evidence>
<evidence type="ECO:0000256" key="3">
    <source>
        <dbReference type="ARBA" id="ARBA00022801"/>
    </source>
</evidence>
<evidence type="ECO:0000256" key="2">
    <source>
        <dbReference type="ARBA" id="ARBA00013064"/>
    </source>
</evidence>
<dbReference type="GO" id="GO:0051301">
    <property type="term" value="P:cell division"/>
    <property type="evidence" value="ECO:0007669"/>
    <property type="project" value="UniProtKB-KW"/>
</dbReference>
<dbReference type="Pfam" id="PF14671">
    <property type="entry name" value="DSPn"/>
    <property type="match status" value="1"/>
</dbReference>
<dbReference type="SMART" id="SM00195">
    <property type="entry name" value="DSPc"/>
    <property type="match status" value="1"/>
</dbReference>
<dbReference type="InterPro" id="IPR029260">
    <property type="entry name" value="DSPn"/>
</dbReference>
<dbReference type="InterPro" id="IPR020422">
    <property type="entry name" value="TYR_PHOSPHATASE_DUAL_dom"/>
</dbReference>
<dbReference type="Gene3D" id="3.90.190.10">
    <property type="entry name" value="Protein tyrosine phosphatase superfamily"/>
    <property type="match status" value="2"/>
</dbReference>
<dbReference type="InterPro" id="IPR044506">
    <property type="entry name" value="CDC14_C"/>
</dbReference>
<dbReference type="SUPFAM" id="SSF52799">
    <property type="entry name" value="(Phosphotyrosine protein) phosphatases II"/>
    <property type="match status" value="2"/>
</dbReference>
<reference evidence="8 9" key="1">
    <citation type="submission" date="2018-07" db="EMBL/GenBank/DDBJ databases">
        <title>The complete nuclear genome of the prasinophyte Chloropicon primus (CCMP1205).</title>
        <authorList>
            <person name="Pombert J.-F."/>
            <person name="Otis C."/>
            <person name="Turmel M."/>
            <person name="Lemieux C."/>
        </authorList>
    </citation>
    <scope>NUCLEOTIDE SEQUENCE [LARGE SCALE GENOMIC DNA]</scope>
    <source>
        <strain evidence="8 9">CCMP1205</strain>
    </source>
</reference>
<dbReference type="InterPro" id="IPR016130">
    <property type="entry name" value="Tyr_Pase_AS"/>
</dbReference>
<dbReference type="GO" id="GO:0004725">
    <property type="term" value="F:protein tyrosine phosphatase activity"/>
    <property type="evidence" value="ECO:0007669"/>
    <property type="project" value="UniProtKB-EC"/>
</dbReference>
<dbReference type="PROSITE" id="PS50054">
    <property type="entry name" value="TYR_PHOSPHATASE_DUAL"/>
    <property type="match status" value="1"/>
</dbReference>
<sequence length="452" mass="51256">MRTSKLSVDEFAQATEIIPNKFYYAVVKRVDSPQRSAVARANLVFSIDEELVYEAFYADFGPLNLGQLWRFAKKLEAYLKAAEKDNKRVYLYTYSRGDTKANSCVLVGAYLILYRDYSVQDAYKHFIGYAPFLPYRDASCGISTFNLTALDCLKGVYRAKVTGLIDHHLGEDSKFKVEEYEFYEQVENGDMNWIVPNKFLAFSGPTSKREPCYGFYTKIPEDYTGYFNENGVKAVIRLNNKMYDRKRFTKAGIQHFELYFPDGSCPPDTIRKKFLEITENIRGGIAVHCKAGLGRTGVLIACYMMKHFNFSAREAISWIRICRPGSIIGPQQHYLCEVEMQMKQEGNDFRARNDMKFQSPLRAASIDDVSESENSPKGVLKSPRKVFSGYTKTGEGHASPKKVVGKTLDMSPVLQVLPRSPLQGLGSKSPKSPSQRHVAMNGQPRKIKLNST</sequence>
<protein>
    <recommendedName>
        <fullName evidence="2">protein-tyrosine-phosphatase</fullName>
        <ecNumber evidence="2">3.1.3.48</ecNumber>
    </recommendedName>
</protein>
<dbReference type="Proteomes" id="UP000316726">
    <property type="component" value="Chromosome 6"/>
</dbReference>
<dbReference type="PANTHER" id="PTHR23339">
    <property type="entry name" value="TYROSINE SPECIFIC PROTEIN PHOSPHATASE AND DUAL SPECIFICITY PROTEIN PHOSPHATASE"/>
    <property type="match status" value="1"/>
</dbReference>
<dbReference type="OrthoDB" id="266663at2759"/>
<dbReference type="InterPro" id="IPR029021">
    <property type="entry name" value="Prot-tyrosine_phosphatase-like"/>
</dbReference>
<comment type="similarity">
    <text evidence="1">Belongs to the protein-tyrosine phosphatase family. Non-receptor class CDC14 subfamily.</text>
</comment>
<gene>
    <name evidence="8" type="ORF">A3770_06p44210</name>
</gene>
<accession>A0A5B8MN12</accession>
<dbReference type="EC" id="3.1.3.48" evidence="2"/>
<dbReference type="SMART" id="SM00404">
    <property type="entry name" value="PTPc_motif"/>
    <property type="match status" value="1"/>
</dbReference>
<dbReference type="EMBL" id="CP031039">
    <property type="protein sequence ID" value="QDZ21903.1"/>
    <property type="molecule type" value="Genomic_DNA"/>
</dbReference>
<dbReference type="PROSITE" id="PS00383">
    <property type="entry name" value="TYR_PHOSPHATASE_1"/>
    <property type="match status" value="1"/>
</dbReference>
<dbReference type="PROSITE" id="PS50056">
    <property type="entry name" value="TYR_PHOSPHATASE_2"/>
    <property type="match status" value="1"/>
</dbReference>
<dbReference type="AlphaFoldDB" id="A0A5B8MN12"/>
<dbReference type="InterPro" id="IPR000387">
    <property type="entry name" value="Tyr_Pase_dom"/>
</dbReference>
<evidence type="ECO:0000256" key="1">
    <source>
        <dbReference type="ARBA" id="ARBA00007315"/>
    </source>
</evidence>
<evidence type="ECO:0000259" key="7">
    <source>
        <dbReference type="PROSITE" id="PS50056"/>
    </source>
</evidence>
<proteinExistence type="inferred from homology"/>